<keyword evidence="3" id="KW-0442">Lipid degradation</keyword>
<evidence type="ECO:0000313" key="5">
    <source>
        <dbReference type="Proteomes" id="UP001367508"/>
    </source>
</evidence>
<dbReference type="SUPFAM" id="SSF52266">
    <property type="entry name" value="SGNH hydrolase"/>
    <property type="match status" value="1"/>
</dbReference>
<dbReference type="Gene3D" id="3.40.50.1110">
    <property type="entry name" value="SGNH hydrolase"/>
    <property type="match status" value="1"/>
</dbReference>
<dbReference type="PANTHER" id="PTHR45648:SF146">
    <property type="entry name" value="GDSL-LIKE LIPASE_ACYLHYDROLASE"/>
    <property type="match status" value="1"/>
</dbReference>
<accession>A0AAN9QIT4</accession>
<keyword evidence="2" id="KW-0378">Hydrolase</keyword>
<dbReference type="PANTHER" id="PTHR45648">
    <property type="entry name" value="GDSL LIPASE/ACYLHYDROLASE FAMILY PROTEIN (AFU_ORTHOLOGUE AFUA_4G14700)"/>
    <property type="match status" value="1"/>
</dbReference>
<evidence type="ECO:0000256" key="1">
    <source>
        <dbReference type="ARBA" id="ARBA00008668"/>
    </source>
</evidence>
<dbReference type="InterPro" id="IPR001087">
    <property type="entry name" value="GDSL"/>
</dbReference>
<gene>
    <name evidence="4" type="ORF">VNO77_17501</name>
</gene>
<dbReference type="CDD" id="cd01837">
    <property type="entry name" value="SGNH_plant_lipase_like"/>
    <property type="match status" value="1"/>
</dbReference>
<keyword evidence="5" id="KW-1185">Reference proteome</keyword>
<dbReference type="InterPro" id="IPR051058">
    <property type="entry name" value="GDSL_Est/Lipase"/>
</dbReference>
<dbReference type="InterPro" id="IPR036514">
    <property type="entry name" value="SGNH_hydro_sf"/>
</dbReference>
<name>A0AAN9QIT4_CANGL</name>
<comment type="similarity">
    <text evidence="1">Belongs to the 'GDSL' lipolytic enzyme family.</text>
</comment>
<proteinExistence type="inferred from homology"/>
<reference evidence="4 5" key="1">
    <citation type="submission" date="2024-01" db="EMBL/GenBank/DDBJ databases">
        <title>The genomes of 5 underutilized Papilionoideae crops provide insights into root nodulation and disease resistanc.</title>
        <authorList>
            <person name="Jiang F."/>
        </authorList>
    </citation>
    <scope>NUCLEOTIDE SEQUENCE [LARGE SCALE GENOMIC DNA]</scope>
    <source>
        <strain evidence="4">LVBAO_FW01</strain>
        <tissue evidence="4">Leaves</tissue>
    </source>
</reference>
<evidence type="ECO:0000313" key="4">
    <source>
        <dbReference type="EMBL" id="KAK7336947.1"/>
    </source>
</evidence>
<dbReference type="EMBL" id="JAYMYQ010000004">
    <property type="protein sequence ID" value="KAK7336947.1"/>
    <property type="molecule type" value="Genomic_DNA"/>
</dbReference>
<dbReference type="GO" id="GO:0016788">
    <property type="term" value="F:hydrolase activity, acting on ester bonds"/>
    <property type="evidence" value="ECO:0007669"/>
    <property type="project" value="InterPro"/>
</dbReference>
<dbReference type="Proteomes" id="UP001367508">
    <property type="component" value="Unassembled WGS sequence"/>
</dbReference>
<keyword evidence="3" id="KW-0443">Lipid metabolism</keyword>
<dbReference type="InterPro" id="IPR035669">
    <property type="entry name" value="SGNH_plant_lipase-like"/>
</dbReference>
<organism evidence="4 5">
    <name type="scientific">Canavalia gladiata</name>
    <name type="common">Sword bean</name>
    <name type="synonym">Dolichos gladiatus</name>
    <dbReference type="NCBI Taxonomy" id="3824"/>
    <lineage>
        <taxon>Eukaryota</taxon>
        <taxon>Viridiplantae</taxon>
        <taxon>Streptophyta</taxon>
        <taxon>Embryophyta</taxon>
        <taxon>Tracheophyta</taxon>
        <taxon>Spermatophyta</taxon>
        <taxon>Magnoliopsida</taxon>
        <taxon>eudicotyledons</taxon>
        <taxon>Gunneridae</taxon>
        <taxon>Pentapetalae</taxon>
        <taxon>rosids</taxon>
        <taxon>fabids</taxon>
        <taxon>Fabales</taxon>
        <taxon>Fabaceae</taxon>
        <taxon>Papilionoideae</taxon>
        <taxon>50 kb inversion clade</taxon>
        <taxon>NPAAA clade</taxon>
        <taxon>indigoferoid/millettioid clade</taxon>
        <taxon>Phaseoleae</taxon>
        <taxon>Canavalia</taxon>
    </lineage>
</organism>
<sequence>MTLMFSNFPPITCLDTADLEEGSDSGNIIKVMSSVMKVVLGLSSLVVGVIVIGAKRTEASRAFFVFGDSLVDSGNNNYLATTARADSPPYGIDYPTHHPTGRFSNGYNLPDLISQRIGSEPILPYLSPDLNGRRLLNGANFASAGIGILNDTGIQFVGIMRMFEQFELFEQYQERLGGVIGAEEAQRVVNGALVLMTLGGNDFVNNYFLTPITPRSNQFTISQFSRYIISEYRNILMRLYELGARRVLVTGTGPLGCIPSQLAVRSRNGECVPELQQAAKIFNPLLLQMTKQLNSQLGADVFVAVNAFLMNMNFITYPQTYGFVTSKIACCGQGPYNGIGQCNPLSRLCLNRDAYAFWDPFHPSQRALEFIVDEIFSGTHHLMTPMNLSTIMAIDSNT</sequence>
<dbReference type="AlphaFoldDB" id="A0AAN9QIT4"/>
<protein>
    <submittedName>
        <fullName evidence="4">Uncharacterized protein</fullName>
    </submittedName>
</protein>
<evidence type="ECO:0000256" key="3">
    <source>
        <dbReference type="ARBA" id="ARBA00022963"/>
    </source>
</evidence>
<evidence type="ECO:0000256" key="2">
    <source>
        <dbReference type="ARBA" id="ARBA00022801"/>
    </source>
</evidence>
<dbReference type="GO" id="GO:0016042">
    <property type="term" value="P:lipid catabolic process"/>
    <property type="evidence" value="ECO:0007669"/>
    <property type="project" value="UniProtKB-KW"/>
</dbReference>
<dbReference type="Pfam" id="PF00657">
    <property type="entry name" value="Lipase_GDSL"/>
    <property type="match status" value="1"/>
</dbReference>
<comment type="caution">
    <text evidence="4">The sequence shown here is derived from an EMBL/GenBank/DDBJ whole genome shotgun (WGS) entry which is preliminary data.</text>
</comment>